<dbReference type="CDD" id="cd00051">
    <property type="entry name" value="EFh"/>
    <property type="match status" value="1"/>
</dbReference>
<dbReference type="Gene3D" id="3.40.525.10">
    <property type="entry name" value="CRAL-TRIO lipid binding domain"/>
    <property type="match status" value="1"/>
</dbReference>
<dbReference type="InterPro" id="IPR001251">
    <property type="entry name" value="CRAL-TRIO_dom"/>
</dbReference>
<reference evidence="5" key="1">
    <citation type="journal article" date="2015" name="PLoS Genet.">
        <title>Genome Sequence and Transcriptome Analyses of Chrysochromulina tobin: Metabolic Tools for Enhanced Algal Fitness in the Prominent Order Prymnesiales (Haptophyceae).</title>
        <authorList>
            <person name="Hovde B.T."/>
            <person name="Deodato C.R."/>
            <person name="Hunsperger H.M."/>
            <person name="Ryken S.A."/>
            <person name="Yost W."/>
            <person name="Jha R.K."/>
            <person name="Patterson J."/>
            <person name="Monnat R.J. Jr."/>
            <person name="Barlow S.B."/>
            <person name="Starkenburg S.R."/>
            <person name="Cattolico R.A."/>
        </authorList>
    </citation>
    <scope>NUCLEOTIDE SEQUENCE</scope>
    <source>
        <strain evidence="5">CCMP291</strain>
    </source>
</reference>
<dbReference type="InterPro" id="IPR051026">
    <property type="entry name" value="PI/PC_transfer"/>
</dbReference>
<comment type="caution">
    <text evidence="4">The sequence shown here is derived from an EMBL/GenBank/DDBJ whole genome shotgun (WGS) entry which is preliminary data.</text>
</comment>
<protein>
    <submittedName>
        <fullName evidence="4">Sec14-like protein 5</fullName>
    </submittedName>
</protein>
<dbReference type="Gene3D" id="1.10.238.10">
    <property type="entry name" value="EF-hand"/>
    <property type="match status" value="1"/>
</dbReference>
<feature type="domain" description="EF-hand" evidence="3">
    <location>
        <begin position="119"/>
        <end position="154"/>
    </location>
</feature>
<evidence type="ECO:0000313" key="4">
    <source>
        <dbReference type="EMBL" id="KOO23458.1"/>
    </source>
</evidence>
<feature type="domain" description="EF-hand" evidence="3">
    <location>
        <begin position="82"/>
        <end position="117"/>
    </location>
</feature>
<dbReference type="CDD" id="cd00170">
    <property type="entry name" value="SEC14"/>
    <property type="match status" value="1"/>
</dbReference>
<dbReference type="SUPFAM" id="SSF52087">
    <property type="entry name" value="CRAL/TRIO domain"/>
    <property type="match status" value="1"/>
</dbReference>
<name>A0A0M0JB86_9EUKA</name>
<dbReference type="InterPro" id="IPR018247">
    <property type="entry name" value="EF_Hand_1_Ca_BS"/>
</dbReference>
<dbReference type="InterPro" id="IPR002048">
    <property type="entry name" value="EF_hand_dom"/>
</dbReference>
<dbReference type="OrthoDB" id="26525at2759"/>
<dbReference type="InterPro" id="IPR036865">
    <property type="entry name" value="CRAL-TRIO_dom_sf"/>
</dbReference>
<dbReference type="SUPFAM" id="SSF47473">
    <property type="entry name" value="EF-hand"/>
    <property type="match status" value="1"/>
</dbReference>
<dbReference type="PANTHER" id="PTHR45657:SF1">
    <property type="entry name" value="CRAL-TRIO DOMAIN-CONTAINING PROTEIN YKL091C-RELATED"/>
    <property type="match status" value="1"/>
</dbReference>
<evidence type="ECO:0000259" key="3">
    <source>
        <dbReference type="PROSITE" id="PS50222"/>
    </source>
</evidence>
<evidence type="ECO:0000256" key="1">
    <source>
        <dbReference type="ARBA" id="ARBA00022837"/>
    </source>
</evidence>
<feature type="domain" description="CRAL-TRIO" evidence="2">
    <location>
        <begin position="522"/>
        <end position="717"/>
    </location>
</feature>
<accession>A0A0M0JB86</accession>
<keyword evidence="1" id="KW-0106">Calcium</keyword>
<keyword evidence="5" id="KW-1185">Reference proteome</keyword>
<dbReference type="AlphaFoldDB" id="A0A0M0JB86"/>
<dbReference type="PROSITE" id="PS50191">
    <property type="entry name" value="CRAL_TRIO"/>
    <property type="match status" value="1"/>
</dbReference>
<proteinExistence type="predicted"/>
<sequence length="759" mass="80020">MATAAEVNTLDRPLASTADLIVKATRDAGNIMGMGAAEAGRLFYSAGTAVGDGVKATGSLVTDFEKSVAAGFQVVFGEDIDKSDAGLEVAFAKVDADKSGEIDVAEMKAYILSVYGTGLNDSVVCEMMATADVNKNGKINLDEFKTIMHAGPQNVKAIGDSAALLSMQSVEGIKAVVVATVESAKAVGIATADSVLAVGTATVDGAAYAGQMSFESANAVGKKGLEGAMAVGDGVKATGTLMVTEFEKTLASLSVAAGVKKFDTAEMTAVVESDAALASTLAAPLPAPFEPAAALVAAMHDTADASSSTTVRNDLTRPSLSFATLATLVTLSPMALGPMAVLSSRMLLGIAAAAAGATVAFLWKFWKERQLALPAAAPLDESHCSAPSPLAVTLAEPPVNSSLVQAAPTPRPTFETLAPEVLAPNWRPAVEWEDLSPAELRCAAAVRRWLGYEGFRRLLGSYDILVLFVRGYAYREDWHAACFVFLERALLWRQSERCDALIAPGGSEDSPQISFEAFAGGRLTEFNAMHPAGIIGQDESGRLVTLDLLCATPSATSLAAFTDEEYLRHMVARREACRALCAASAERLGRRLYKVIAVIDVAGMSLAHLADHKWHARMKRANDLFAWNYPDSIVQLVVINAPRTFSALWAVASLFLHTLTAAKISVHGASYGKALKDMGLNVPLTPDGKLLHNSITPWVDALEQLKQQRGGSDGSGCGGSLVSGFMSETDRRALERIAQEDERVLEEQQEGALEGLFSR</sequence>
<dbReference type="Proteomes" id="UP000037460">
    <property type="component" value="Unassembled WGS sequence"/>
</dbReference>
<dbReference type="PROSITE" id="PS50222">
    <property type="entry name" value="EF_HAND_2"/>
    <property type="match status" value="2"/>
</dbReference>
<dbReference type="InterPro" id="IPR011992">
    <property type="entry name" value="EF-hand-dom_pair"/>
</dbReference>
<evidence type="ECO:0000313" key="5">
    <source>
        <dbReference type="Proteomes" id="UP000037460"/>
    </source>
</evidence>
<dbReference type="SMART" id="SM00054">
    <property type="entry name" value="EFh"/>
    <property type="match status" value="2"/>
</dbReference>
<evidence type="ECO:0000259" key="2">
    <source>
        <dbReference type="PROSITE" id="PS50191"/>
    </source>
</evidence>
<dbReference type="GO" id="GO:0005509">
    <property type="term" value="F:calcium ion binding"/>
    <property type="evidence" value="ECO:0007669"/>
    <property type="project" value="InterPro"/>
</dbReference>
<gene>
    <name evidence="4" type="ORF">Ctob_010659</name>
</gene>
<dbReference type="PANTHER" id="PTHR45657">
    <property type="entry name" value="CRAL-TRIO DOMAIN-CONTAINING PROTEIN YKL091C-RELATED"/>
    <property type="match status" value="1"/>
</dbReference>
<dbReference type="PROSITE" id="PS00018">
    <property type="entry name" value="EF_HAND_1"/>
    <property type="match status" value="2"/>
</dbReference>
<dbReference type="EMBL" id="JWZX01003189">
    <property type="protein sequence ID" value="KOO23458.1"/>
    <property type="molecule type" value="Genomic_DNA"/>
</dbReference>
<dbReference type="Pfam" id="PF13499">
    <property type="entry name" value="EF-hand_7"/>
    <property type="match status" value="1"/>
</dbReference>
<organism evidence="4 5">
    <name type="scientific">Chrysochromulina tobinii</name>
    <dbReference type="NCBI Taxonomy" id="1460289"/>
    <lineage>
        <taxon>Eukaryota</taxon>
        <taxon>Haptista</taxon>
        <taxon>Haptophyta</taxon>
        <taxon>Prymnesiophyceae</taxon>
        <taxon>Prymnesiales</taxon>
        <taxon>Chrysochromulinaceae</taxon>
        <taxon>Chrysochromulina</taxon>
    </lineage>
</organism>
<dbReference type="SMART" id="SM00516">
    <property type="entry name" value="SEC14"/>
    <property type="match status" value="1"/>
</dbReference>
<dbReference type="Pfam" id="PF00650">
    <property type="entry name" value="CRAL_TRIO"/>
    <property type="match status" value="1"/>
</dbReference>